<keyword evidence="7" id="KW-0732">Signal</keyword>
<feature type="active site" description="Charge relay system" evidence="5 6">
    <location>
        <position position="253"/>
    </location>
</feature>
<dbReference type="PROSITE" id="PS00138">
    <property type="entry name" value="SUBTILASE_SER"/>
    <property type="match status" value="1"/>
</dbReference>
<dbReference type="AlphaFoldDB" id="A0AA41PUT7"/>
<dbReference type="InterPro" id="IPR000209">
    <property type="entry name" value="Peptidase_S8/S53_dom"/>
</dbReference>
<gene>
    <name evidence="9" type="ORF">LZ495_03400</name>
</gene>
<evidence type="ECO:0000256" key="1">
    <source>
        <dbReference type="ARBA" id="ARBA00011073"/>
    </source>
</evidence>
<evidence type="ECO:0000313" key="9">
    <source>
        <dbReference type="EMBL" id="MCF2526268.1"/>
    </source>
</evidence>
<evidence type="ECO:0000259" key="8">
    <source>
        <dbReference type="Pfam" id="PF00082"/>
    </source>
</evidence>
<dbReference type="PRINTS" id="PR00723">
    <property type="entry name" value="SUBTILISIN"/>
</dbReference>
<keyword evidence="10" id="KW-1185">Reference proteome</keyword>
<feature type="active site" description="Charge relay system" evidence="5 6">
    <location>
        <position position="458"/>
    </location>
</feature>
<dbReference type="Pfam" id="PF00082">
    <property type="entry name" value="Peptidase_S8"/>
    <property type="match status" value="1"/>
</dbReference>
<evidence type="ECO:0000313" key="10">
    <source>
        <dbReference type="Proteomes" id="UP001165378"/>
    </source>
</evidence>
<evidence type="ECO:0000256" key="6">
    <source>
        <dbReference type="PROSITE-ProRule" id="PRU01240"/>
    </source>
</evidence>
<keyword evidence="3 6" id="KW-0378">Hydrolase</keyword>
<dbReference type="GO" id="GO:0006508">
    <property type="term" value="P:proteolysis"/>
    <property type="evidence" value="ECO:0007669"/>
    <property type="project" value="UniProtKB-KW"/>
</dbReference>
<feature type="signal peptide" evidence="7">
    <location>
        <begin position="1"/>
        <end position="28"/>
    </location>
</feature>
<dbReference type="RefSeq" id="WP_235050311.1">
    <property type="nucleotide sequence ID" value="NZ_JAKFHA010000001.1"/>
</dbReference>
<dbReference type="Proteomes" id="UP001165378">
    <property type="component" value="Unassembled WGS sequence"/>
</dbReference>
<evidence type="ECO:0000256" key="2">
    <source>
        <dbReference type="ARBA" id="ARBA00022670"/>
    </source>
</evidence>
<keyword evidence="2 6" id="KW-0645">Protease</keyword>
<comment type="similarity">
    <text evidence="1 6">Belongs to the peptidase S8 family.</text>
</comment>
<feature type="chain" id="PRO_5041457712" evidence="7">
    <location>
        <begin position="29"/>
        <end position="1160"/>
    </location>
</feature>
<keyword evidence="4 6" id="KW-0720">Serine protease</keyword>
<evidence type="ECO:0000256" key="4">
    <source>
        <dbReference type="ARBA" id="ARBA00022825"/>
    </source>
</evidence>
<dbReference type="Gene3D" id="3.40.50.200">
    <property type="entry name" value="Peptidase S8/S53 domain"/>
    <property type="match status" value="1"/>
</dbReference>
<dbReference type="PANTHER" id="PTHR43806:SF65">
    <property type="entry name" value="SERINE PROTEASE APRX"/>
    <property type="match status" value="1"/>
</dbReference>
<comment type="caution">
    <text evidence="9">The sequence shown here is derived from an EMBL/GenBank/DDBJ whole genome shotgun (WGS) entry which is preliminary data.</text>
</comment>
<protein>
    <submittedName>
        <fullName evidence="9">S8 family serine peptidase</fullName>
    </submittedName>
</protein>
<feature type="domain" description="Peptidase S8/S53" evidence="8">
    <location>
        <begin position="244"/>
        <end position="505"/>
    </location>
</feature>
<dbReference type="InterPro" id="IPR050131">
    <property type="entry name" value="Peptidase_S8_subtilisin-like"/>
</dbReference>
<dbReference type="InterPro" id="IPR036852">
    <property type="entry name" value="Peptidase_S8/S53_dom_sf"/>
</dbReference>
<dbReference type="GO" id="GO:0004252">
    <property type="term" value="F:serine-type endopeptidase activity"/>
    <property type="evidence" value="ECO:0007669"/>
    <property type="project" value="UniProtKB-UniRule"/>
</dbReference>
<dbReference type="PANTHER" id="PTHR43806">
    <property type="entry name" value="PEPTIDASE S8"/>
    <property type="match status" value="1"/>
</dbReference>
<name>A0AA41PUT7_9ACTN</name>
<proteinExistence type="inferred from homology"/>
<evidence type="ECO:0000256" key="5">
    <source>
        <dbReference type="PIRSR" id="PIRSR615500-1"/>
    </source>
</evidence>
<reference evidence="9" key="1">
    <citation type="submission" date="2022-01" db="EMBL/GenBank/DDBJ databases">
        <title>Genome-Based Taxonomic Classification of the Phylum Actinobacteria.</title>
        <authorList>
            <person name="Gao Y."/>
        </authorList>
    </citation>
    <scope>NUCLEOTIDE SEQUENCE</scope>
    <source>
        <strain evidence="9">KLBMP 8922</strain>
    </source>
</reference>
<evidence type="ECO:0000256" key="3">
    <source>
        <dbReference type="ARBA" id="ARBA00022801"/>
    </source>
</evidence>
<dbReference type="EMBL" id="JAKFHA010000001">
    <property type="protein sequence ID" value="MCF2526268.1"/>
    <property type="molecule type" value="Genomic_DNA"/>
</dbReference>
<dbReference type="PROSITE" id="PS51892">
    <property type="entry name" value="SUBTILASE"/>
    <property type="match status" value="1"/>
</dbReference>
<dbReference type="SUPFAM" id="SSF52743">
    <property type="entry name" value="Subtilisin-like"/>
    <property type="match status" value="1"/>
</dbReference>
<accession>A0AA41PUT7</accession>
<organism evidence="9 10">
    <name type="scientific">Yinghuangia soli</name>
    <dbReference type="NCBI Taxonomy" id="2908204"/>
    <lineage>
        <taxon>Bacteria</taxon>
        <taxon>Bacillati</taxon>
        <taxon>Actinomycetota</taxon>
        <taxon>Actinomycetes</taxon>
        <taxon>Kitasatosporales</taxon>
        <taxon>Streptomycetaceae</taxon>
        <taxon>Yinghuangia</taxon>
    </lineage>
</organism>
<dbReference type="InterPro" id="IPR015500">
    <property type="entry name" value="Peptidase_S8_subtilisin-rel"/>
</dbReference>
<feature type="active site" description="Charge relay system" evidence="5 6">
    <location>
        <position position="284"/>
    </location>
</feature>
<dbReference type="InterPro" id="IPR023828">
    <property type="entry name" value="Peptidase_S8_Ser-AS"/>
</dbReference>
<evidence type="ECO:0000256" key="7">
    <source>
        <dbReference type="SAM" id="SignalP"/>
    </source>
</evidence>
<sequence length="1160" mass="117502">MRISGRTKAAGAAAGFLALLAAPLPALAADPAPPGAPDPAVVSSLGVLSGDRPAADPVRDATVTLITGDKVTVRTVGGRRTAQVAPGPGRQDVAFTVVDDERGIAVLPADAVAAVAAGKIAPGFFDVTQLIAWGYDDASTAVLPVLARRPAGVAADAAPPRGMAKSRSFARIDTDALTVDKSQAARTWQELVGAEPPARQRDPRAPLGGGKAAKLWPDGKAELQDAAIDKLVNAAPAAAAGYTGAGAVVAVLDTGYDPTHPDLQGVVIAAKDFTGAGIVDTNGHGTHVSTIIAGSGAASGGRHKGIAPGAKLVQGRICNSGCPQSAILAGIEWAVQTQGAHIVNLSIGGPAQKDDPIVSAINSYALFAGTLFVVAAGNDGPSARTVTSPGTAAAALTVGAGRGGDGIASFSGRGPTKFDNLAKPDLVTPGTNTVAGRAAGTGMGIPVDQYYTSANGTSMATPVAAGAAALIKQQHPSWASLYIKGALTASARPMPGLTVFEQGAGHLDIGAALQRDIVPYLVGQVNVPAPHPAGQSVQNGTTLFNGGTSAAALNFGVQAYTEQGTAAPAGLVAMTAAQATLAAGAAYKADVTVRGDLAPPGTYVAVVTATDTAGKVRSVFPVSVHIAPAKHRLTLTALDRNGQPASGTVLLHSGRNNLYRNFTLVDGALDCTPDAAGADPCMLDGFDYLARAVLTAKDAGGATTAFDFAFRTVSMGAGPVAWTVDARQMKPMGVTVDTAGAAIESQTVVARHPSFGEVLWFGGRGSTTSATGGLHTNRVMPVAAPGLTYLNRTTWTNGTASSPYRYEVLDARENGVPSVPGVAATKAGSAHLAGRYKAQGVAPSGGGMLGHDAAYKGVPMRISFPTPVTVPYRVDEYLTAAPDISWGTLFSIQAAGGEPNTMLDRNFQSYSPGSSTSQVRGAAVVGPVLPQTVGTRIGDVLTFGQPGRHADDFWRTGAVDFFGDSWGGGKTLSPVDASSKVTVRAGTQQLAVQPWTQGAGMQVALPPGTSTVTVDADISRTTAYSTLSPRVRATWTFGTSTTPGTQAAALPIMAPRTICGADTLDDYNRVKTGTPLMCLVPFETQPGFGNGYVSLATAKAEMSTNDGQTWTQVAGFGPNNQVLNVPGVAAPGYVSLRISGTDAAGNSAVVTVIRAYQVIA</sequence>